<evidence type="ECO:0008006" key="2">
    <source>
        <dbReference type="Google" id="ProtNLM"/>
    </source>
</evidence>
<organism evidence="1">
    <name type="scientific">Amphimedon queenslandica</name>
    <name type="common">Sponge</name>
    <dbReference type="NCBI Taxonomy" id="400682"/>
    <lineage>
        <taxon>Eukaryota</taxon>
        <taxon>Metazoa</taxon>
        <taxon>Porifera</taxon>
        <taxon>Demospongiae</taxon>
        <taxon>Heteroscleromorpha</taxon>
        <taxon>Haplosclerida</taxon>
        <taxon>Niphatidae</taxon>
        <taxon>Amphimedon</taxon>
    </lineage>
</organism>
<sequence length="106" mass="11839">MSGKTEGAAACIQSHNLLVVYTDCACHCLNLAVVASFEMKSVRKIIGVVNGLSAFYFAHLKRPNKFEDAIQNTNLSLLYKSSRTRWIERIDALHIVSKSPIYSCLF</sequence>
<evidence type="ECO:0000313" key="1">
    <source>
        <dbReference type="EnsemblMetazoa" id="Aqu2.1.32781_001"/>
    </source>
</evidence>
<name>A0A1X7UYJ7_AMPQE</name>
<reference evidence="1" key="1">
    <citation type="submission" date="2017-05" db="UniProtKB">
        <authorList>
            <consortium name="EnsemblMetazoa"/>
        </authorList>
    </citation>
    <scope>IDENTIFICATION</scope>
</reference>
<proteinExistence type="predicted"/>
<accession>A0A1X7UYJ7</accession>
<dbReference type="InParanoid" id="A0A1X7UYJ7"/>
<dbReference type="EnsemblMetazoa" id="Aqu2.1.32781_001">
    <property type="protein sequence ID" value="Aqu2.1.32781_001"/>
    <property type="gene ID" value="Aqu2.1.32781"/>
</dbReference>
<dbReference type="AlphaFoldDB" id="A0A1X7UYJ7"/>
<protein>
    <recommendedName>
        <fullName evidence="2">DUF659 domain-containing protein</fullName>
    </recommendedName>
</protein>